<dbReference type="CDD" id="cd17956">
    <property type="entry name" value="DEADc_DDX51"/>
    <property type="match status" value="1"/>
</dbReference>
<dbReference type="GO" id="GO:0003723">
    <property type="term" value="F:RNA binding"/>
    <property type="evidence" value="ECO:0007669"/>
    <property type="project" value="UniProtKB-UniRule"/>
</dbReference>
<keyword evidence="10" id="KW-1185">Reference proteome</keyword>
<evidence type="ECO:0000256" key="1">
    <source>
        <dbReference type="ARBA" id="ARBA00022741"/>
    </source>
</evidence>
<evidence type="ECO:0000313" key="9">
    <source>
        <dbReference type="EMBL" id="KAF2265139.1"/>
    </source>
</evidence>
<keyword evidence="4 5" id="KW-0694">RNA-binding</keyword>
<evidence type="ECO:0000256" key="5">
    <source>
        <dbReference type="RuleBase" id="RU365068"/>
    </source>
</evidence>
<comment type="similarity">
    <text evidence="5">Belongs to the DEAD box helicase family.</text>
</comment>
<evidence type="ECO:0000259" key="8">
    <source>
        <dbReference type="PROSITE" id="PS51194"/>
    </source>
</evidence>
<dbReference type="SMART" id="SM00490">
    <property type="entry name" value="HELICc"/>
    <property type="match status" value="1"/>
</dbReference>
<keyword evidence="5" id="KW-0347">Helicase</keyword>
<feature type="compositionally biased region" description="Low complexity" evidence="6">
    <location>
        <begin position="540"/>
        <end position="561"/>
    </location>
</feature>
<feature type="region of interest" description="Disordered" evidence="6">
    <location>
        <begin position="537"/>
        <end position="572"/>
    </location>
</feature>
<comment type="domain">
    <text evidence="5">The Q motif is unique to and characteristic of the DEAD box family of RNA helicases and controls ATP binding and hydrolysis.</text>
</comment>
<dbReference type="SUPFAM" id="SSF52540">
    <property type="entry name" value="P-loop containing nucleoside triphosphate hydrolases"/>
    <property type="match status" value="1"/>
</dbReference>
<feature type="domain" description="Helicase ATP-binding" evidence="7">
    <location>
        <begin position="227"/>
        <end position="477"/>
    </location>
</feature>
<comment type="catalytic activity">
    <reaction evidence="5">
        <text>ATP + H2O = ADP + phosphate + H(+)</text>
        <dbReference type="Rhea" id="RHEA:13065"/>
        <dbReference type="ChEBI" id="CHEBI:15377"/>
        <dbReference type="ChEBI" id="CHEBI:15378"/>
        <dbReference type="ChEBI" id="CHEBI:30616"/>
        <dbReference type="ChEBI" id="CHEBI:43474"/>
        <dbReference type="ChEBI" id="CHEBI:456216"/>
        <dbReference type="EC" id="3.6.4.13"/>
    </reaction>
</comment>
<dbReference type="PROSITE" id="PS51194">
    <property type="entry name" value="HELICASE_CTER"/>
    <property type="match status" value="1"/>
</dbReference>
<dbReference type="SMART" id="SM00487">
    <property type="entry name" value="DEXDc"/>
    <property type="match status" value="1"/>
</dbReference>
<feature type="region of interest" description="Disordered" evidence="6">
    <location>
        <begin position="1"/>
        <end position="114"/>
    </location>
</feature>
<dbReference type="GO" id="GO:0016787">
    <property type="term" value="F:hydrolase activity"/>
    <property type="evidence" value="ECO:0007669"/>
    <property type="project" value="UniProtKB-KW"/>
</dbReference>
<dbReference type="InterPro" id="IPR027417">
    <property type="entry name" value="P-loop_NTPase"/>
</dbReference>
<dbReference type="PROSITE" id="PS51192">
    <property type="entry name" value="HELICASE_ATP_BIND_1"/>
    <property type="match status" value="1"/>
</dbReference>
<dbReference type="OrthoDB" id="3370at2759"/>
<sequence length="746" mass="82283">MPALYERWVPPKPATKSRLPPEPAISSGRDTKPPAELLPRESEQKSEESKKLEKRAIEELPLVEQPIQDASTSIVTDTSISTQASRKESKKRKRDAQIHGQSNEEDKTTPKKHKTILSKFEKVFKLGEAARNKAKDEQELPQRGEAPTKELHDLVPLPQPDPVPVAPFEPTFSTLPPWLAKPITVNATKTVSFAALGVHSTFVKKLEKQGHKDALAVQSVLLPMLHPGFEQHLGDICVSARTGSGKTLAYLLPIVEALKDHVVSTLSAIIVVPTRQLVDQALKVAEGLCTGTKLKVGTAVGSVPLATEQKLLVKVRPQYDQRRTKKLHEKAFEQLQSGFIEQGGIFDDLMNMPVDHVPEYESGVDILICTPGRLVEHIDSTTGFLLRDVKWLVVDEADQLLNQDFQGWANVLMDALHGETPADFMNAQERLRKRRADNVWSVRTPAHHEVRKIVLSATMQKDLTKLRSLRFKRPRLVIVEDEKDEQLPSAIEGDAYELPSTLDEYAVSVGNGSDKPLYLLRILLHNIDAHNQDTLKTAKSSNQGESSNDSSPDSSTSGHSNSESRPGEGQQSFVGKGRVLIFAKSNENASRLAHLLSLLHPPLRALVKTLTRSSTSQKSKKLLGSFSGGKFKILIASDLASRGLDIPDLTHVINYDMAPSITSYVHRVGRTARAGKEGQAWTLFTKTEAGWFWNQIAKGSTVKRGGKKVKRVELNAKSVTEGTKVTYEEALRELRGAVEGTAGAVE</sequence>
<dbReference type="GO" id="GO:0003724">
    <property type="term" value="F:RNA helicase activity"/>
    <property type="evidence" value="ECO:0007669"/>
    <property type="project" value="UniProtKB-EC"/>
</dbReference>
<dbReference type="CDD" id="cd18787">
    <property type="entry name" value="SF2_C_DEAD"/>
    <property type="match status" value="1"/>
</dbReference>
<keyword evidence="1 5" id="KW-0547">Nucleotide-binding</keyword>
<evidence type="ECO:0000313" key="10">
    <source>
        <dbReference type="Proteomes" id="UP000800093"/>
    </source>
</evidence>
<dbReference type="Gene3D" id="3.40.50.300">
    <property type="entry name" value="P-loop containing nucleotide triphosphate hydrolases"/>
    <property type="match status" value="2"/>
</dbReference>
<protein>
    <recommendedName>
        <fullName evidence="5">ATP-dependent RNA helicase</fullName>
        <ecNumber evidence="5">3.6.4.13</ecNumber>
    </recommendedName>
</protein>
<organism evidence="9 10">
    <name type="scientific">Lojkania enalia</name>
    <dbReference type="NCBI Taxonomy" id="147567"/>
    <lineage>
        <taxon>Eukaryota</taxon>
        <taxon>Fungi</taxon>
        <taxon>Dikarya</taxon>
        <taxon>Ascomycota</taxon>
        <taxon>Pezizomycotina</taxon>
        <taxon>Dothideomycetes</taxon>
        <taxon>Pleosporomycetidae</taxon>
        <taxon>Pleosporales</taxon>
        <taxon>Pleosporales incertae sedis</taxon>
        <taxon>Lojkania</taxon>
    </lineage>
</organism>
<dbReference type="Pfam" id="PF00270">
    <property type="entry name" value="DEAD"/>
    <property type="match status" value="2"/>
</dbReference>
<dbReference type="InterPro" id="IPR011545">
    <property type="entry name" value="DEAD/DEAH_box_helicase_dom"/>
</dbReference>
<evidence type="ECO:0000256" key="4">
    <source>
        <dbReference type="ARBA" id="ARBA00022884"/>
    </source>
</evidence>
<comment type="function">
    <text evidence="5">RNA helicase.</text>
</comment>
<dbReference type="AlphaFoldDB" id="A0A9P4N6T4"/>
<keyword evidence="2 5" id="KW-0378">Hydrolase</keyword>
<dbReference type="GO" id="GO:0005524">
    <property type="term" value="F:ATP binding"/>
    <property type="evidence" value="ECO:0007669"/>
    <property type="project" value="UniProtKB-UniRule"/>
</dbReference>
<dbReference type="Proteomes" id="UP000800093">
    <property type="component" value="Unassembled WGS sequence"/>
</dbReference>
<evidence type="ECO:0000259" key="7">
    <source>
        <dbReference type="PROSITE" id="PS51192"/>
    </source>
</evidence>
<feature type="region of interest" description="Disordered" evidence="6">
    <location>
        <begin position="130"/>
        <end position="149"/>
    </location>
</feature>
<feature type="domain" description="Helicase C-terminal" evidence="8">
    <location>
        <begin position="568"/>
        <end position="720"/>
    </location>
</feature>
<dbReference type="InterPro" id="IPR014001">
    <property type="entry name" value="Helicase_ATP-bd"/>
</dbReference>
<dbReference type="PANTHER" id="PTHR24031">
    <property type="entry name" value="RNA HELICASE"/>
    <property type="match status" value="1"/>
</dbReference>
<feature type="compositionally biased region" description="Basic and acidic residues" evidence="6">
    <location>
        <begin position="29"/>
        <end position="58"/>
    </location>
</feature>
<name>A0A9P4N6T4_9PLEO</name>
<evidence type="ECO:0000256" key="2">
    <source>
        <dbReference type="ARBA" id="ARBA00022801"/>
    </source>
</evidence>
<keyword evidence="3 5" id="KW-0067">ATP-binding</keyword>
<dbReference type="EMBL" id="ML986610">
    <property type="protein sequence ID" value="KAF2265139.1"/>
    <property type="molecule type" value="Genomic_DNA"/>
</dbReference>
<accession>A0A9P4N6T4</accession>
<evidence type="ECO:0000256" key="6">
    <source>
        <dbReference type="SAM" id="MobiDB-lite"/>
    </source>
</evidence>
<comment type="caution">
    <text evidence="9">The sequence shown here is derived from an EMBL/GenBank/DDBJ whole genome shotgun (WGS) entry which is preliminary data.</text>
</comment>
<dbReference type="InterPro" id="IPR001650">
    <property type="entry name" value="Helicase_C-like"/>
</dbReference>
<proteinExistence type="inferred from homology"/>
<reference evidence="10" key="1">
    <citation type="journal article" date="2020" name="Stud. Mycol.">
        <title>101 Dothideomycetes genomes: A test case for predicting lifestyles and emergence of pathogens.</title>
        <authorList>
            <person name="Haridas S."/>
            <person name="Albert R."/>
            <person name="Binder M."/>
            <person name="Bloem J."/>
            <person name="LaButti K."/>
            <person name="Salamov A."/>
            <person name="Andreopoulos B."/>
            <person name="Baker S."/>
            <person name="Barry K."/>
            <person name="Bills G."/>
            <person name="Bluhm B."/>
            <person name="Cannon C."/>
            <person name="Castanera R."/>
            <person name="Culley D."/>
            <person name="Daum C."/>
            <person name="Ezra D."/>
            <person name="Gonzalez J."/>
            <person name="Henrissat B."/>
            <person name="Kuo A."/>
            <person name="Liang C."/>
            <person name="Lipzen A."/>
            <person name="Lutzoni F."/>
            <person name="Magnuson J."/>
            <person name="Mondo S."/>
            <person name="Nolan M."/>
            <person name="Ohm R."/>
            <person name="Pangilinan J."/>
            <person name="Park H.-J."/>
            <person name="Ramirez L."/>
            <person name="Alfaro M."/>
            <person name="Sun H."/>
            <person name="Tritt A."/>
            <person name="Yoshinaga Y."/>
            <person name="Zwiers L.-H."/>
            <person name="Turgeon B."/>
            <person name="Goodwin S."/>
            <person name="Spatafora J."/>
            <person name="Crous P."/>
            <person name="Grigoriev I."/>
        </authorList>
    </citation>
    <scope>NUCLEOTIDE SEQUENCE [LARGE SCALE GENOMIC DNA]</scope>
    <source>
        <strain evidence="10">CBS 304.66</strain>
    </source>
</reference>
<dbReference type="EC" id="3.6.4.13" evidence="5"/>
<evidence type="ECO:0000256" key="3">
    <source>
        <dbReference type="ARBA" id="ARBA00022840"/>
    </source>
</evidence>
<dbReference type="Pfam" id="PF00271">
    <property type="entry name" value="Helicase_C"/>
    <property type="match status" value="1"/>
</dbReference>
<gene>
    <name evidence="9" type="ORF">CC78DRAFT_462111</name>
</gene>
<feature type="compositionally biased region" description="Low complexity" evidence="6">
    <location>
        <begin position="71"/>
        <end position="82"/>
    </location>
</feature>